<organism evidence="1 2">
    <name type="scientific">Ewingella americana</name>
    <dbReference type="NCBI Taxonomy" id="41202"/>
    <lineage>
        <taxon>Bacteria</taxon>
        <taxon>Pseudomonadati</taxon>
        <taxon>Pseudomonadota</taxon>
        <taxon>Gammaproteobacteria</taxon>
        <taxon>Enterobacterales</taxon>
        <taxon>Yersiniaceae</taxon>
        <taxon>Ewingella</taxon>
    </lineage>
</organism>
<dbReference type="Proteomes" id="UP000317663">
    <property type="component" value="Unassembled WGS sequence"/>
</dbReference>
<evidence type="ECO:0000313" key="1">
    <source>
        <dbReference type="EMBL" id="TPG60880.1"/>
    </source>
</evidence>
<accession>A0A502GHU3</accession>
<dbReference type="OrthoDB" id="7021080at2"/>
<evidence type="ECO:0000313" key="2">
    <source>
        <dbReference type="Proteomes" id="UP000317663"/>
    </source>
</evidence>
<reference evidence="1 2" key="1">
    <citation type="journal article" date="2019" name="Environ. Microbiol.">
        <title>Species interactions and distinct microbial communities in high Arctic permafrost affected cryosols are associated with the CH4 and CO2 gas fluxes.</title>
        <authorList>
            <person name="Altshuler I."/>
            <person name="Hamel J."/>
            <person name="Turney S."/>
            <person name="Magnuson E."/>
            <person name="Levesque R."/>
            <person name="Greer C."/>
            <person name="Whyte L.G."/>
        </authorList>
    </citation>
    <scope>NUCLEOTIDE SEQUENCE [LARGE SCALE GENOMIC DNA]</scope>
    <source>
        <strain evidence="1 2">E4</strain>
    </source>
</reference>
<keyword evidence="2" id="KW-1185">Reference proteome</keyword>
<dbReference type="EMBL" id="RCZD01000007">
    <property type="protein sequence ID" value="TPG60880.1"/>
    <property type="molecule type" value="Genomic_DNA"/>
</dbReference>
<protein>
    <submittedName>
        <fullName evidence="1">Type VI secretion protein</fullName>
    </submittedName>
</protein>
<comment type="caution">
    <text evidence="1">The sequence shown here is derived from an EMBL/GenBank/DDBJ whole genome shotgun (WGS) entry which is preliminary data.</text>
</comment>
<dbReference type="AlphaFoldDB" id="A0A502GHU3"/>
<sequence>MTNNTWRVVLSRDDLDPDKARQIELNNQGMTLLPLKDK</sequence>
<name>A0A502GHU3_9GAMM</name>
<proteinExistence type="predicted"/>
<gene>
    <name evidence="1" type="ORF">EAH77_14890</name>
</gene>